<dbReference type="AlphaFoldDB" id="A0A2W6MWP7"/>
<organism evidence="2 3">
    <name type="scientific">Helicobacter valdiviensis</name>
    <dbReference type="NCBI Taxonomy" id="1458358"/>
    <lineage>
        <taxon>Bacteria</taxon>
        <taxon>Pseudomonadati</taxon>
        <taxon>Campylobacterota</taxon>
        <taxon>Epsilonproteobacteria</taxon>
        <taxon>Campylobacterales</taxon>
        <taxon>Helicobacteraceae</taxon>
        <taxon>Helicobacter</taxon>
    </lineage>
</organism>
<gene>
    <name evidence="2" type="ORF">B6S12_01225</name>
</gene>
<dbReference type="RefSeq" id="WP_111229004.1">
    <property type="nucleotide sequence ID" value="NZ_NBIU01000002.1"/>
</dbReference>
<feature type="transmembrane region" description="Helical" evidence="1">
    <location>
        <begin position="6"/>
        <end position="24"/>
    </location>
</feature>
<name>A0A2W6MWP7_9HELI</name>
<dbReference type="Proteomes" id="UP000249746">
    <property type="component" value="Unassembled WGS sequence"/>
</dbReference>
<evidence type="ECO:0000313" key="3">
    <source>
        <dbReference type="Proteomes" id="UP000249746"/>
    </source>
</evidence>
<evidence type="ECO:0000256" key="1">
    <source>
        <dbReference type="SAM" id="Phobius"/>
    </source>
</evidence>
<protein>
    <submittedName>
        <fullName evidence="2">Uncharacterized protein</fullName>
    </submittedName>
</protein>
<comment type="caution">
    <text evidence="2">The sequence shown here is derived from an EMBL/GenBank/DDBJ whole genome shotgun (WGS) entry which is preliminary data.</text>
</comment>
<keyword evidence="1" id="KW-0812">Transmembrane</keyword>
<reference evidence="2 3" key="1">
    <citation type="submission" date="2017-03" db="EMBL/GenBank/DDBJ databases">
        <title>Genomic and clinical evidence uncovers the enterohepatic species Helicobacter valdiviensis as a potential human intestinal pathogen.</title>
        <authorList>
            <person name="Fresia P."/>
            <person name="Jara R."/>
            <person name="Sierra R."/>
            <person name="Ferres I."/>
            <person name="Greif G."/>
            <person name="Iraola G."/>
            <person name="Collado L."/>
        </authorList>
    </citation>
    <scope>NUCLEOTIDE SEQUENCE [LARGE SCALE GENOMIC DNA]</scope>
    <source>
        <strain evidence="2 3">WBE14</strain>
    </source>
</reference>
<evidence type="ECO:0000313" key="2">
    <source>
        <dbReference type="EMBL" id="PZT48945.1"/>
    </source>
</evidence>
<proteinExistence type="predicted"/>
<dbReference type="OrthoDB" id="5323496at2"/>
<accession>A0A2W6MWP7</accession>
<sequence>MKKCCPSFPIAFIIVFALGAFLYYQYSFRAVSKINFKENGFFIQKDDKGIEYFEPKDLEYQLCFYSSHQENWKDFLNQQSKDYQNKILAVDLYQSGIIQDNKIVNLKVGSHGLLELINRFEIKKVPICFKIKQNKEKKELYEKPKENGIYKLFNFQK</sequence>
<keyword evidence="3" id="KW-1185">Reference proteome</keyword>
<keyword evidence="1" id="KW-1133">Transmembrane helix</keyword>
<dbReference type="EMBL" id="NBIU01000002">
    <property type="protein sequence ID" value="PZT48945.1"/>
    <property type="molecule type" value="Genomic_DNA"/>
</dbReference>
<keyword evidence="1" id="KW-0472">Membrane</keyword>